<dbReference type="InterPro" id="IPR033985">
    <property type="entry name" value="SusD-like_N"/>
</dbReference>
<sequence>MKNIRYTILITISIFVIITSCKKFVEIDPPKNSLVPSTVFKSDELATSALLGIYQQMALNDYACNGPRSITTLCGLTADELIGYNIQTYKPFFDNQINPENAMLSAIWDNPYKRIFDANGIIEQLSLEQGITPTVASQLKGEAYFIRAFCYYYLINLFGEVPLHLSTNYQTNKRATRASVDKVYEQILSDLKTAEGLLGESYVTAERVRPNISTIHSLLSRVYLNLGKWENAEKYSGLVISQVNTYQLVPLDRVFLKNSQEAIWQLMPAPNSNTAAGNFYILASAPVNVSLRPDFVQRAFEQNDLRKISWIKSLVSSGVEYFYPFKYKVRSSSDVTEYSMVFRLAEQYLIRAEARAKQNNLSGSISDIDRIRARAGLPLIIDINPTIDQASLLTTIATERRNELFCEWGDRWFELKRSNRLSTVLSVTKPNWKTNFELFPIRISEINNNNNISQNPGY</sequence>
<accession>A0A4U1C3Z4</accession>
<dbReference type="PROSITE" id="PS51257">
    <property type="entry name" value="PROKAR_LIPOPROTEIN"/>
    <property type="match status" value="1"/>
</dbReference>
<keyword evidence="9" id="KW-1185">Reference proteome</keyword>
<evidence type="ECO:0000313" key="9">
    <source>
        <dbReference type="Proteomes" id="UP000310477"/>
    </source>
</evidence>
<evidence type="ECO:0000313" key="8">
    <source>
        <dbReference type="EMBL" id="TKC00028.1"/>
    </source>
</evidence>
<evidence type="ECO:0000256" key="2">
    <source>
        <dbReference type="ARBA" id="ARBA00006275"/>
    </source>
</evidence>
<comment type="subcellular location">
    <subcellularLocation>
        <location evidence="1">Cell outer membrane</location>
    </subcellularLocation>
</comment>
<reference evidence="8 9" key="1">
    <citation type="submission" date="2019-04" db="EMBL/GenBank/DDBJ databases">
        <title>Pedobacter sp. AR-2-6 sp. nov., isolated from Arctic soil.</title>
        <authorList>
            <person name="Dahal R.H."/>
            <person name="Kim D.-U."/>
        </authorList>
    </citation>
    <scope>NUCLEOTIDE SEQUENCE [LARGE SCALE GENOMIC DNA]</scope>
    <source>
        <strain evidence="8 9">AR-2-6</strain>
    </source>
</reference>
<evidence type="ECO:0000256" key="4">
    <source>
        <dbReference type="ARBA" id="ARBA00023136"/>
    </source>
</evidence>
<evidence type="ECO:0000256" key="3">
    <source>
        <dbReference type="ARBA" id="ARBA00022729"/>
    </source>
</evidence>
<comment type="similarity">
    <text evidence="2">Belongs to the SusD family.</text>
</comment>
<protein>
    <submittedName>
        <fullName evidence="8">RagB/SusD family nutrient uptake outer membrane protein</fullName>
    </submittedName>
</protein>
<name>A0A4U1C3Z4_9SPHI</name>
<dbReference type="Gene3D" id="1.25.40.390">
    <property type="match status" value="1"/>
</dbReference>
<gene>
    <name evidence="8" type="ORF">FA045_11345</name>
</gene>
<dbReference type="Pfam" id="PF14322">
    <property type="entry name" value="SusD-like_3"/>
    <property type="match status" value="1"/>
</dbReference>
<feature type="domain" description="SusD-like N-terminal" evidence="7">
    <location>
        <begin position="24"/>
        <end position="224"/>
    </location>
</feature>
<dbReference type="InterPro" id="IPR012944">
    <property type="entry name" value="SusD_RagB_dom"/>
</dbReference>
<feature type="domain" description="RagB/SusD" evidence="6">
    <location>
        <begin position="326"/>
        <end position="458"/>
    </location>
</feature>
<evidence type="ECO:0000259" key="7">
    <source>
        <dbReference type="Pfam" id="PF14322"/>
    </source>
</evidence>
<dbReference type="RefSeq" id="WP_136877191.1">
    <property type="nucleotide sequence ID" value="NZ_SWBO01000005.1"/>
</dbReference>
<evidence type="ECO:0000259" key="6">
    <source>
        <dbReference type="Pfam" id="PF07980"/>
    </source>
</evidence>
<organism evidence="8 9">
    <name type="scientific">Pedobacter cryotolerans</name>
    <dbReference type="NCBI Taxonomy" id="2571270"/>
    <lineage>
        <taxon>Bacteria</taxon>
        <taxon>Pseudomonadati</taxon>
        <taxon>Bacteroidota</taxon>
        <taxon>Sphingobacteriia</taxon>
        <taxon>Sphingobacteriales</taxon>
        <taxon>Sphingobacteriaceae</taxon>
        <taxon>Pedobacter</taxon>
    </lineage>
</organism>
<dbReference type="InterPro" id="IPR011990">
    <property type="entry name" value="TPR-like_helical_dom_sf"/>
</dbReference>
<dbReference type="OrthoDB" id="621570at2"/>
<dbReference type="AlphaFoldDB" id="A0A4U1C3Z4"/>
<keyword evidence="3" id="KW-0732">Signal</keyword>
<comment type="caution">
    <text evidence="8">The sequence shown here is derived from an EMBL/GenBank/DDBJ whole genome shotgun (WGS) entry which is preliminary data.</text>
</comment>
<evidence type="ECO:0000256" key="1">
    <source>
        <dbReference type="ARBA" id="ARBA00004442"/>
    </source>
</evidence>
<dbReference type="Pfam" id="PF07980">
    <property type="entry name" value="SusD_RagB"/>
    <property type="match status" value="1"/>
</dbReference>
<dbReference type="GO" id="GO:0009279">
    <property type="term" value="C:cell outer membrane"/>
    <property type="evidence" value="ECO:0007669"/>
    <property type="project" value="UniProtKB-SubCell"/>
</dbReference>
<dbReference type="EMBL" id="SWBO01000005">
    <property type="protein sequence ID" value="TKC00028.1"/>
    <property type="molecule type" value="Genomic_DNA"/>
</dbReference>
<dbReference type="SUPFAM" id="SSF48452">
    <property type="entry name" value="TPR-like"/>
    <property type="match status" value="1"/>
</dbReference>
<keyword evidence="4" id="KW-0472">Membrane</keyword>
<proteinExistence type="inferred from homology"/>
<dbReference type="Proteomes" id="UP000310477">
    <property type="component" value="Unassembled WGS sequence"/>
</dbReference>
<evidence type="ECO:0000256" key="5">
    <source>
        <dbReference type="ARBA" id="ARBA00023237"/>
    </source>
</evidence>
<dbReference type="CDD" id="cd08977">
    <property type="entry name" value="SusD"/>
    <property type="match status" value="1"/>
</dbReference>
<keyword evidence="5" id="KW-0998">Cell outer membrane</keyword>